<name>A0AAJ7BSU0_CEPCN</name>
<keyword evidence="5" id="KW-0862">Zinc</keyword>
<dbReference type="GO" id="GO:0005654">
    <property type="term" value="C:nucleoplasm"/>
    <property type="evidence" value="ECO:0007669"/>
    <property type="project" value="UniProtKB-SubCell"/>
</dbReference>
<dbReference type="GO" id="GO:0008270">
    <property type="term" value="F:zinc ion binding"/>
    <property type="evidence" value="ECO:0007669"/>
    <property type="project" value="UniProtKB-KW"/>
</dbReference>
<dbReference type="InterPro" id="IPR006612">
    <property type="entry name" value="THAP_Znf"/>
</dbReference>
<evidence type="ECO:0000256" key="1">
    <source>
        <dbReference type="ARBA" id="ARBA00004642"/>
    </source>
</evidence>
<keyword evidence="11" id="KW-0131">Cell cycle</keyword>
<feature type="domain" description="THAP-type" evidence="13">
    <location>
        <begin position="1"/>
        <end position="96"/>
    </location>
</feature>
<evidence type="ECO:0000256" key="3">
    <source>
        <dbReference type="ARBA" id="ARBA00022723"/>
    </source>
</evidence>
<dbReference type="PANTHER" id="PTHR46600">
    <property type="entry name" value="THAP DOMAIN-CONTAINING"/>
    <property type="match status" value="1"/>
</dbReference>
<dbReference type="PROSITE" id="PS50950">
    <property type="entry name" value="ZF_THAP"/>
    <property type="match status" value="1"/>
</dbReference>
<evidence type="ECO:0000256" key="9">
    <source>
        <dbReference type="ARBA" id="ARBA00023163"/>
    </source>
</evidence>
<dbReference type="SMART" id="SM00692">
    <property type="entry name" value="DM3"/>
    <property type="match status" value="1"/>
</dbReference>
<evidence type="ECO:0000256" key="8">
    <source>
        <dbReference type="ARBA" id="ARBA00023125"/>
    </source>
</evidence>
<dbReference type="GeneID" id="107266920"/>
<evidence type="ECO:0000256" key="12">
    <source>
        <dbReference type="PROSITE-ProRule" id="PRU00309"/>
    </source>
</evidence>
<reference evidence="15" key="1">
    <citation type="submission" date="2025-08" db="UniProtKB">
        <authorList>
            <consortium name="RefSeq"/>
        </authorList>
    </citation>
    <scope>IDENTIFICATION</scope>
</reference>
<organism evidence="14 15">
    <name type="scientific">Cephus cinctus</name>
    <name type="common">Wheat stem sawfly</name>
    <dbReference type="NCBI Taxonomy" id="211228"/>
    <lineage>
        <taxon>Eukaryota</taxon>
        <taxon>Metazoa</taxon>
        <taxon>Ecdysozoa</taxon>
        <taxon>Arthropoda</taxon>
        <taxon>Hexapoda</taxon>
        <taxon>Insecta</taxon>
        <taxon>Pterygota</taxon>
        <taxon>Neoptera</taxon>
        <taxon>Endopterygota</taxon>
        <taxon>Hymenoptera</taxon>
        <taxon>Cephoidea</taxon>
        <taxon>Cephidae</taxon>
        <taxon>Cephus</taxon>
    </lineage>
</organism>
<dbReference type="SMART" id="SM00980">
    <property type="entry name" value="THAP"/>
    <property type="match status" value="1"/>
</dbReference>
<accession>A0AAJ7BSU0</accession>
<keyword evidence="10" id="KW-0539">Nucleus</keyword>
<keyword evidence="14" id="KW-1185">Reference proteome</keyword>
<dbReference type="KEGG" id="ccin:107266920"/>
<evidence type="ECO:0000256" key="7">
    <source>
        <dbReference type="ARBA" id="ARBA00023054"/>
    </source>
</evidence>
<evidence type="ECO:0000256" key="2">
    <source>
        <dbReference type="ARBA" id="ARBA00006177"/>
    </source>
</evidence>
<dbReference type="SUPFAM" id="SSF57716">
    <property type="entry name" value="Glucocorticoid receptor-like (DNA-binding domain)"/>
    <property type="match status" value="1"/>
</dbReference>
<dbReference type="Pfam" id="PF05485">
    <property type="entry name" value="THAP"/>
    <property type="match status" value="1"/>
</dbReference>
<evidence type="ECO:0000256" key="4">
    <source>
        <dbReference type="ARBA" id="ARBA00022771"/>
    </source>
</evidence>
<evidence type="ECO:0000259" key="13">
    <source>
        <dbReference type="PROSITE" id="PS50950"/>
    </source>
</evidence>
<dbReference type="Gene3D" id="6.20.210.20">
    <property type="entry name" value="THAP domain"/>
    <property type="match status" value="1"/>
</dbReference>
<proteinExistence type="inferred from homology"/>
<dbReference type="PANTHER" id="PTHR46600:SF1">
    <property type="entry name" value="THAP DOMAIN-CONTAINING PROTEIN 1"/>
    <property type="match status" value="1"/>
</dbReference>
<sequence>MTRKCIVSGCRSGYVSNKNKVSLFHVPKDIELRNQWLRALPKGNIPITTSHLVCEKHFAACDIVRENVHKDATGKIILQVSLKHPRLNDTAVPSIFSSPRQHCKINNDNNIENVTESKVIYQESSLYTVKTDKVYQNIVYRDHDYAHSMDLEWEGDVENTKAYGKTCKNNVIEDCTGNVEDEPSDDRTMLTLKDCYSELLNNENLIEIPKGWFRYKDNEGKKWVAFSTFGVQNQGNNLQPLIRKSVLVLEDGTVHMSAHGKTLSSKNISLLPKPVETTSELCHLLKTLSNMNICTGVAMLQGAQSVPSNVGCQDSFGDWRHKDCPVLCIKRVCTRCQRLKKTLQERNRRLIKQNKKLGRLKLVCRTERDREKFVVLRKKIRSEAAVARRASEKIKKIQGIISKAQMTIKNLREQSIKDKCEKLKLPEPQQLAIQEIIAAAGKDNKKGNRYSENWVMMSMLMFIRSPAYYRFLRENDVLPLPSPHTVRRYLSIMNVKCGVDSNFLELFKKNLTSKTPIQRHGILLVDEISLR</sequence>
<dbReference type="GO" id="GO:0043565">
    <property type="term" value="F:sequence-specific DNA binding"/>
    <property type="evidence" value="ECO:0007669"/>
    <property type="project" value="InterPro"/>
</dbReference>
<keyword evidence="7" id="KW-0175">Coiled coil</keyword>
<evidence type="ECO:0000313" key="15">
    <source>
        <dbReference type="RefSeq" id="XP_015593444.1"/>
    </source>
</evidence>
<evidence type="ECO:0000256" key="6">
    <source>
        <dbReference type="ARBA" id="ARBA00023015"/>
    </source>
</evidence>
<evidence type="ECO:0000313" key="14">
    <source>
        <dbReference type="Proteomes" id="UP000694920"/>
    </source>
</evidence>
<keyword evidence="6" id="KW-0805">Transcription regulation</keyword>
<dbReference type="InterPro" id="IPR026516">
    <property type="entry name" value="THAP1/10"/>
</dbReference>
<keyword evidence="9" id="KW-0804">Transcription</keyword>
<evidence type="ECO:0000256" key="10">
    <source>
        <dbReference type="ARBA" id="ARBA00023242"/>
    </source>
</evidence>
<keyword evidence="4 12" id="KW-0863">Zinc-finger</keyword>
<keyword evidence="3" id="KW-0479">Metal-binding</keyword>
<dbReference type="InterPro" id="IPR038441">
    <property type="entry name" value="THAP_Znf_sf"/>
</dbReference>
<gene>
    <name evidence="15" type="primary">LOC107266920</name>
</gene>
<dbReference type="AlphaFoldDB" id="A0AAJ7BSU0"/>
<evidence type="ECO:0000256" key="11">
    <source>
        <dbReference type="ARBA" id="ARBA00023306"/>
    </source>
</evidence>
<keyword evidence="8 12" id="KW-0238">DNA-binding</keyword>
<comment type="similarity">
    <text evidence="2">Belongs to the THAP1 family.</text>
</comment>
<dbReference type="Proteomes" id="UP000694920">
    <property type="component" value="Unplaced"/>
</dbReference>
<dbReference type="RefSeq" id="XP_015593444.1">
    <property type="nucleotide sequence ID" value="XM_015737958.2"/>
</dbReference>
<evidence type="ECO:0000256" key="5">
    <source>
        <dbReference type="ARBA" id="ARBA00022833"/>
    </source>
</evidence>
<protein>
    <submittedName>
        <fullName evidence="15">Uncharacterized protein LOC107266920</fullName>
    </submittedName>
</protein>
<comment type="subcellular location">
    <subcellularLocation>
        <location evidence="1">Nucleus</location>
        <location evidence="1">Nucleoplasm</location>
    </subcellularLocation>
</comment>